<name>A0A212FDU9_DANPL</name>
<evidence type="ECO:0000256" key="5">
    <source>
        <dbReference type="ARBA" id="ARBA00022792"/>
    </source>
</evidence>
<comment type="subcellular location">
    <subcellularLocation>
        <location evidence="9">Mitochondrion</location>
    </subcellularLocation>
    <subcellularLocation>
        <location evidence="9">Mitochondrion inner membrane</location>
    </subcellularLocation>
</comment>
<keyword evidence="5 9" id="KW-0999">Mitochondrion inner membrane</keyword>
<evidence type="ECO:0000256" key="4">
    <source>
        <dbReference type="ARBA" id="ARBA00022781"/>
    </source>
</evidence>
<proteinExistence type="inferred from homology"/>
<dbReference type="Gene3D" id="1.20.5.2210">
    <property type="match status" value="1"/>
</dbReference>
<dbReference type="AlphaFoldDB" id="A0A212FDU9"/>
<gene>
    <name evidence="10" type="ORF">KGM_207192</name>
</gene>
<evidence type="ECO:0000256" key="1">
    <source>
        <dbReference type="ARBA" id="ARBA00007479"/>
    </source>
</evidence>
<evidence type="ECO:0000256" key="9">
    <source>
        <dbReference type="RuleBase" id="RU368017"/>
    </source>
</evidence>
<comment type="caution">
    <text evidence="10">The sequence shown here is derived from an EMBL/GenBank/DDBJ whole genome shotgun (WGS) entry which is preliminary data.</text>
</comment>
<dbReference type="InterPro" id="IPR013837">
    <property type="entry name" value="ATP_synth_F0_suB"/>
</dbReference>
<keyword evidence="2 9" id="KW-0813">Transport</keyword>
<dbReference type="SUPFAM" id="SSF161060">
    <property type="entry name" value="ATP synthase B chain-like"/>
    <property type="match status" value="1"/>
</dbReference>
<evidence type="ECO:0000256" key="8">
    <source>
        <dbReference type="ARBA" id="ARBA00023136"/>
    </source>
</evidence>
<dbReference type="GO" id="GO:0046933">
    <property type="term" value="F:proton-transporting ATP synthase activity, rotational mechanism"/>
    <property type="evidence" value="ECO:0007669"/>
    <property type="project" value="TreeGrafter"/>
</dbReference>
<dbReference type="Pfam" id="PF05405">
    <property type="entry name" value="Mt_ATP-synt_B"/>
    <property type="match status" value="1"/>
</dbReference>
<dbReference type="PANTHER" id="PTHR12733:SF3">
    <property type="entry name" value="ATP SYNTHASE F(0) COMPLEX SUBUNIT B1, MITOCHONDRIAL"/>
    <property type="match status" value="1"/>
</dbReference>
<sequence>MDAKKENIVMQLEAVYRERLMQAYRSIKGRMDYQVKLHQSNARIQQKWMIEWIIDQVKKSITPDFEKRVFDNAILQIADAAGRVK</sequence>
<dbReference type="InterPro" id="IPR008688">
    <property type="entry name" value="ATP_synth_Bsub_B/MI25"/>
</dbReference>
<dbReference type="GO" id="GO:0045259">
    <property type="term" value="C:proton-transporting ATP synthase complex"/>
    <property type="evidence" value="ECO:0007669"/>
    <property type="project" value="UniProtKB-KW"/>
</dbReference>
<dbReference type="eggNOG" id="KOG3976">
    <property type="taxonomic scope" value="Eukaryota"/>
</dbReference>
<keyword evidence="11" id="KW-1185">Reference proteome</keyword>
<dbReference type="GO" id="GO:0005743">
    <property type="term" value="C:mitochondrial inner membrane"/>
    <property type="evidence" value="ECO:0007669"/>
    <property type="project" value="UniProtKB-SubCell"/>
</dbReference>
<evidence type="ECO:0000256" key="6">
    <source>
        <dbReference type="ARBA" id="ARBA00023065"/>
    </source>
</evidence>
<comment type="subunit">
    <text evidence="9">F-type ATPases have 2 components, CF(1) - the catalytic core - and CF(0) - the membrane proton channel. CF(1) and CF(0) have multiple subunits.</text>
</comment>
<organism evidence="10 11">
    <name type="scientific">Danaus plexippus plexippus</name>
    <dbReference type="NCBI Taxonomy" id="278856"/>
    <lineage>
        <taxon>Eukaryota</taxon>
        <taxon>Metazoa</taxon>
        <taxon>Ecdysozoa</taxon>
        <taxon>Arthropoda</taxon>
        <taxon>Hexapoda</taxon>
        <taxon>Insecta</taxon>
        <taxon>Pterygota</taxon>
        <taxon>Neoptera</taxon>
        <taxon>Endopterygota</taxon>
        <taxon>Lepidoptera</taxon>
        <taxon>Glossata</taxon>
        <taxon>Ditrysia</taxon>
        <taxon>Papilionoidea</taxon>
        <taxon>Nymphalidae</taxon>
        <taxon>Danainae</taxon>
        <taxon>Danaini</taxon>
        <taxon>Danaina</taxon>
        <taxon>Danaus</taxon>
        <taxon>Danaus</taxon>
    </lineage>
</organism>
<evidence type="ECO:0000256" key="7">
    <source>
        <dbReference type="ARBA" id="ARBA00023128"/>
    </source>
</evidence>
<comment type="function">
    <text evidence="9">Subunit b, of the mitochondrial membrane ATP synthase complex (F(1)F(0) ATP synthase or Complex V) that produces ATP from ADP in the presence of a proton gradient across the membrane which is generated by electron transport complexes of the respiratory chain. ATP synthase complex consist of a soluble F(1) head domain - the catalytic core - and a membrane F(1) domain - the membrane proton channel. These two domains are linked by a central stalk rotating inside the F(1) region and a stationary peripheral stalk. During catalysis, ATP synthesis in the catalytic domain of F(1) is coupled via a rotary mechanism of the central stalk subunits to proton translocation. In vivo, can only synthesize ATP although its ATP hydrolase activity can be activated artificially in vitro. Part of the complex F(0) domain. Part of the complex F(0) domain and the peripheric stalk, which acts as a stator to hold the catalytic alpha(3)beta(3) subcomplex and subunit a/ATP6 static relative to the rotary elements.</text>
</comment>
<evidence type="ECO:0000313" key="10">
    <source>
        <dbReference type="EMBL" id="OWR51912.1"/>
    </source>
</evidence>
<keyword evidence="4 9" id="KW-0375">Hydrogen ion transport</keyword>
<dbReference type="Proteomes" id="UP000007151">
    <property type="component" value="Unassembled WGS sequence"/>
</dbReference>
<evidence type="ECO:0000313" key="11">
    <source>
        <dbReference type="Proteomes" id="UP000007151"/>
    </source>
</evidence>
<keyword evidence="6 9" id="KW-0406">Ion transport</keyword>
<keyword evidence="3 9" id="KW-0138">CF(0)</keyword>
<keyword evidence="8 9" id="KW-0472">Membrane</keyword>
<evidence type="ECO:0000256" key="3">
    <source>
        <dbReference type="ARBA" id="ARBA00022547"/>
    </source>
</evidence>
<protein>
    <recommendedName>
        <fullName evidence="9">ATP synthase subunit b</fullName>
    </recommendedName>
</protein>
<dbReference type="EMBL" id="AGBW02008997">
    <property type="protein sequence ID" value="OWR51912.1"/>
    <property type="molecule type" value="Genomic_DNA"/>
</dbReference>
<dbReference type="KEGG" id="dpl:KGM_207192"/>
<dbReference type="PANTHER" id="PTHR12733">
    <property type="entry name" value="MITOCHONDRIAL ATP SYNTHASE B CHAIN"/>
    <property type="match status" value="1"/>
</dbReference>
<accession>A0A212FDU9</accession>
<dbReference type="STRING" id="278856.A0A212FDU9"/>
<dbReference type="InParanoid" id="A0A212FDU9"/>
<comment type="similarity">
    <text evidence="1 9">Belongs to the eukaryotic ATPase B chain family.</text>
</comment>
<reference evidence="10 11" key="1">
    <citation type="journal article" date="2011" name="Cell">
        <title>The monarch butterfly genome yields insights into long-distance migration.</title>
        <authorList>
            <person name="Zhan S."/>
            <person name="Merlin C."/>
            <person name="Boore J.L."/>
            <person name="Reppert S.M."/>
        </authorList>
    </citation>
    <scope>NUCLEOTIDE SEQUENCE [LARGE SCALE GENOMIC DNA]</scope>
    <source>
        <strain evidence="10">F-2</strain>
    </source>
</reference>
<evidence type="ECO:0000256" key="2">
    <source>
        <dbReference type="ARBA" id="ARBA00022448"/>
    </source>
</evidence>
<keyword evidence="7 9" id="KW-0496">Mitochondrion</keyword>